<accession>A0A6F9XM13</accession>
<proteinExistence type="predicted"/>
<dbReference type="Proteomes" id="UP000494265">
    <property type="component" value="Unassembled WGS sequence"/>
</dbReference>
<organism evidence="2">
    <name type="scientific">Ligilactobacillus agilis</name>
    <dbReference type="NCBI Taxonomy" id="1601"/>
    <lineage>
        <taxon>Bacteria</taxon>
        <taxon>Bacillati</taxon>
        <taxon>Bacillota</taxon>
        <taxon>Bacilli</taxon>
        <taxon>Lactobacillales</taxon>
        <taxon>Lactobacillaceae</taxon>
        <taxon>Ligilactobacillus</taxon>
    </lineage>
</organism>
<keyword evidence="1" id="KW-1133">Transmembrane helix</keyword>
<dbReference type="RefSeq" id="WP_172584745.1">
    <property type="nucleotide sequence ID" value="NZ_BLAM01000126.1"/>
</dbReference>
<comment type="caution">
    <text evidence="2">The sequence shown here is derived from an EMBL/GenBank/DDBJ whole genome shotgun (WGS) entry which is preliminary data.</text>
</comment>
<feature type="transmembrane region" description="Helical" evidence="1">
    <location>
        <begin position="12"/>
        <end position="30"/>
    </location>
</feature>
<gene>
    <name evidence="2" type="ORF">SY212_12770</name>
</gene>
<sequence>MRKLVIQYRINWWLRLIYYLLWFINLFWLWYKPSPIVILVVAITFIGYLVEQDGFKVYVTYADWFELFGINVLVWISLFCL</sequence>
<reference evidence="2" key="1">
    <citation type="submission" date="2019-10" db="EMBL/GenBank/DDBJ databases">
        <title>Lactobacillus agilis SY212 Whole Genome Sequencing Project.</title>
        <authorList>
            <person name="Suzuki S."/>
            <person name="Endo A."/>
            <person name="Maeno S."/>
            <person name="Shiwa Y."/>
            <person name="Matsutani M."/>
            <person name="Kajikawa A."/>
        </authorList>
    </citation>
    <scope>NUCLEOTIDE SEQUENCE</scope>
    <source>
        <strain evidence="2">SY212</strain>
    </source>
</reference>
<evidence type="ECO:0000313" key="2">
    <source>
        <dbReference type="EMBL" id="GET06247.1"/>
    </source>
</evidence>
<dbReference type="EMBL" id="BLAM01000126">
    <property type="protein sequence ID" value="GET06247.1"/>
    <property type="molecule type" value="Genomic_DNA"/>
</dbReference>
<protein>
    <submittedName>
        <fullName evidence="2">Uncharacterized protein</fullName>
    </submittedName>
</protein>
<dbReference type="AlphaFoldDB" id="A0A6F9XM13"/>
<keyword evidence="1" id="KW-0472">Membrane</keyword>
<name>A0A6F9XM13_9LACO</name>
<keyword evidence="1" id="KW-0812">Transmembrane</keyword>
<evidence type="ECO:0000256" key="1">
    <source>
        <dbReference type="SAM" id="Phobius"/>
    </source>
</evidence>
<feature type="transmembrane region" description="Helical" evidence="1">
    <location>
        <begin position="58"/>
        <end position="78"/>
    </location>
</feature>
<feature type="transmembrane region" description="Helical" evidence="1">
    <location>
        <begin position="36"/>
        <end position="51"/>
    </location>
</feature>